<evidence type="ECO:0000313" key="1">
    <source>
        <dbReference type="EMBL" id="QDU79605.1"/>
    </source>
</evidence>
<dbReference type="Gene3D" id="1.50.10.20">
    <property type="match status" value="2"/>
</dbReference>
<protein>
    <submittedName>
        <fullName evidence="1">Prenyltransferase and squalene oxidase repeat protein</fullName>
    </submittedName>
</protein>
<dbReference type="OrthoDB" id="265313at2"/>
<dbReference type="KEGG" id="plon:Pla110_13160"/>
<keyword evidence="2" id="KW-1185">Reference proteome</keyword>
<name>A0A518CK49_9PLAN</name>
<dbReference type="RefSeq" id="WP_144994334.1">
    <property type="nucleotide sequence ID" value="NZ_CP036281.1"/>
</dbReference>
<reference evidence="1 2" key="1">
    <citation type="submission" date="2019-02" db="EMBL/GenBank/DDBJ databases">
        <title>Deep-cultivation of Planctomycetes and their phenomic and genomic characterization uncovers novel biology.</title>
        <authorList>
            <person name="Wiegand S."/>
            <person name="Jogler M."/>
            <person name="Boedeker C."/>
            <person name="Pinto D."/>
            <person name="Vollmers J."/>
            <person name="Rivas-Marin E."/>
            <person name="Kohn T."/>
            <person name="Peeters S.H."/>
            <person name="Heuer A."/>
            <person name="Rast P."/>
            <person name="Oberbeckmann S."/>
            <person name="Bunk B."/>
            <person name="Jeske O."/>
            <person name="Meyerdierks A."/>
            <person name="Storesund J.E."/>
            <person name="Kallscheuer N."/>
            <person name="Luecker S."/>
            <person name="Lage O.M."/>
            <person name="Pohl T."/>
            <person name="Merkel B.J."/>
            <person name="Hornburger P."/>
            <person name="Mueller R.-W."/>
            <person name="Bruemmer F."/>
            <person name="Labrenz M."/>
            <person name="Spormann A.M."/>
            <person name="Op den Camp H."/>
            <person name="Overmann J."/>
            <person name="Amann R."/>
            <person name="Jetten M.S.M."/>
            <person name="Mascher T."/>
            <person name="Medema M.H."/>
            <person name="Devos D.P."/>
            <person name="Kaster A.-K."/>
            <person name="Ovreas L."/>
            <person name="Rohde M."/>
            <person name="Galperin M.Y."/>
            <person name="Jogler C."/>
        </authorList>
    </citation>
    <scope>NUCLEOTIDE SEQUENCE [LARGE SCALE GENOMIC DNA]</scope>
    <source>
        <strain evidence="1 2">Pla110</strain>
    </source>
</reference>
<sequence>MDRFTLTLLFILFAIFPFANSSRHSVFGQVPNDQIDEAIARGLQFLSQAQEKDHSWKIDSFGSSTAATSLSVMAFMASGQSPGEGPYGQQIEDGILWVLDHQLNGMLVHKKSHGPFYSHGISTLMLAEAVGMLKQNGADAQSELTEERCRKALEEALEVILKAQNVDKPTRHAGGWRYQPTSRDSDLSVTGWQLLALRAARNAGCNVPAENIDRAVEYVKRCATVNDPGFAYQPGSNPTATRSGTGILALEICGEHLSPATLRAAEGLRARPLKFNDQYFFYGAYYCSVGMFQMGGRYWTDTRDPLFKTLLDEQQPDGSWLANHGSERSAGKVYCTTMAILALAVEYQYLPIYQR</sequence>
<organism evidence="1 2">
    <name type="scientific">Polystyrenella longa</name>
    <dbReference type="NCBI Taxonomy" id="2528007"/>
    <lineage>
        <taxon>Bacteria</taxon>
        <taxon>Pseudomonadati</taxon>
        <taxon>Planctomycetota</taxon>
        <taxon>Planctomycetia</taxon>
        <taxon>Planctomycetales</taxon>
        <taxon>Planctomycetaceae</taxon>
        <taxon>Polystyrenella</taxon>
    </lineage>
</organism>
<dbReference type="InterPro" id="IPR008930">
    <property type="entry name" value="Terpenoid_cyclase/PrenylTrfase"/>
</dbReference>
<dbReference type="GO" id="GO:0016740">
    <property type="term" value="F:transferase activity"/>
    <property type="evidence" value="ECO:0007669"/>
    <property type="project" value="UniProtKB-KW"/>
</dbReference>
<proteinExistence type="predicted"/>
<accession>A0A518CK49</accession>
<dbReference type="SUPFAM" id="SSF48239">
    <property type="entry name" value="Terpenoid cyclases/Protein prenyltransferases"/>
    <property type="match status" value="1"/>
</dbReference>
<dbReference type="Proteomes" id="UP000317178">
    <property type="component" value="Chromosome"/>
</dbReference>
<dbReference type="CDD" id="cd00688">
    <property type="entry name" value="ISOPREN_C2_like"/>
    <property type="match status" value="1"/>
</dbReference>
<dbReference type="EMBL" id="CP036281">
    <property type="protein sequence ID" value="QDU79605.1"/>
    <property type="molecule type" value="Genomic_DNA"/>
</dbReference>
<gene>
    <name evidence="1" type="ORF">Pla110_13160</name>
</gene>
<evidence type="ECO:0000313" key="2">
    <source>
        <dbReference type="Proteomes" id="UP000317178"/>
    </source>
</evidence>
<keyword evidence="1" id="KW-0808">Transferase</keyword>
<dbReference type="AlphaFoldDB" id="A0A518CK49"/>